<dbReference type="AlphaFoldDB" id="A0A8X7V1N1"/>
<gene>
    <name evidence="2" type="ORF">Bca52824_035376</name>
</gene>
<dbReference type="Proteomes" id="UP000886595">
    <property type="component" value="Unassembled WGS sequence"/>
</dbReference>
<sequence>MSTRFVSFPDSIAGFSPELSVNTWNLRFLGEAQFSSAYGFRRVPRTRGRTLTFSGSSLINLDWDSFLIWCLYKVVERLKQAREGKQFMAMYSSVVGGITTDPAAMVLPLDDHIRGHGFFDTAMIINGSVIQKNLKPLSVLLFNHLKYLYELDQHLDRILRSASMAKIALPFDRETIRKILIQTVSVSGCIYGSLRPPEFATVKSVVLLEVDATSFRNAAALMSFAFLAA</sequence>
<protein>
    <submittedName>
        <fullName evidence="2">Uncharacterized protein</fullName>
    </submittedName>
</protein>
<comment type="similarity">
    <text evidence="1">Belongs to the class-IV pyridoxal-phosphate-dependent aminotransferase family.</text>
</comment>
<dbReference type="PANTHER" id="PTHR42743">
    <property type="entry name" value="AMINO-ACID AMINOTRANSFERASE"/>
    <property type="match status" value="1"/>
</dbReference>
<evidence type="ECO:0000313" key="3">
    <source>
        <dbReference type="Proteomes" id="UP000886595"/>
    </source>
</evidence>
<dbReference type="InterPro" id="IPR043131">
    <property type="entry name" value="BCAT-like_N"/>
</dbReference>
<dbReference type="Gene3D" id="3.30.470.10">
    <property type="match status" value="1"/>
</dbReference>
<organism evidence="2 3">
    <name type="scientific">Brassica carinata</name>
    <name type="common">Ethiopian mustard</name>
    <name type="synonym">Abyssinian cabbage</name>
    <dbReference type="NCBI Taxonomy" id="52824"/>
    <lineage>
        <taxon>Eukaryota</taxon>
        <taxon>Viridiplantae</taxon>
        <taxon>Streptophyta</taxon>
        <taxon>Embryophyta</taxon>
        <taxon>Tracheophyta</taxon>
        <taxon>Spermatophyta</taxon>
        <taxon>Magnoliopsida</taxon>
        <taxon>eudicotyledons</taxon>
        <taxon>Gunneridae</taxon>
        <taxon>Pentapetalae</taxon>
        <taxon>rosids</taxon>
        <taxon>malvids</taxon>
        <taxon>Brassicales</taxon>
        <taxon>Brassicaceae</taxon>
        <taxon>Brassiceae</taxon>
        <taxon>Brassica</taxon>
    </lineage>
</organism>
<comment type="caution">
    <text evidence="2">The sequence shown here is derived from an EMBL/GenBank/DDBJ whole genome shotgun (WGS) entry which is preliminary data.</text>
</comment>
<dbReference type="GO" id="GO:0019752">
    <property type="term" value="P:carboxylic acid metabolic process"/>
    <property type="evidence" value="ECO:0007669"/>
    <property type="project" value="TreeGrafter"/>
</dbReference>
<dbReference type="GO" id="GO:0003824">
    <property type="term" value="F:catalytic activity"/>
    <property type="evidence" value="ECO:0007669"/>
    <property type="project" value="InterPro"/>
</dbReference>
<reference evidence="2 3" key="1">
    <citation type="submission" date="2020-02" db="EMBL/GenBank/DDBJ databases">
        <authorList>
            <person name="Ma Q."/>
            <person name="Huang Y."/>
            <person name="Song X."/>
            <person name="Pei D."/>
        </authorList>
    </citation>
    <scope>NUCLEOTIDE SEQUENCE [LARGE SCALE GENOMIC DNA]</scope>
    <source>
        <strain evidence="2">Sxm20200214</strain>
        <tissue evidence="2">Leaf</tissue>
    </source>
</reference>
<accession>A0A8X7V1N1</accession>
<dbReference type="InterPro" id="IPR036038">
    <property type="entry name" value="Aminotransferase-like"/>
</dbReference>
<name>A0A8X7V1N1_BRACI</name>
<dbReference type="PANTHER" id="PTHR42743:SF22">
    <property type="entry name" value="D-AMINO-ACID TRANSAMINASE, CHLOROPLASTIC"/>
    <property type="match status" value="1"/>
</dbReference>
<keyword evidence="3" id="KW-1185">Reference proteome</keyword>
<dbReference type="InterPro" id="IPR050571">
    <property type="entry name" value="Class-IV_PLP-Dep_Aminotrnsfr"/>
</dbReference>
<evidence type="ECO:0000256" key="1">
    <source>
        <dbReference type="ARBA" id="ARBA00009320"/>
    </source>
</evidence>
<evidence type="ECO:0000313" key="2">
    <source>
        <dbReference type="EMBL" id="KAG2298904.1"/>
    </source>
</evidence>
<dbReference type="SUPFAM" id="SSF56752">
    <property type="entry name" value="D-aminoacid aminotransferase-like PLP-dependent enzymes"/>
    <property type="match status" value="1"/>
</dbReference>
<proteinExistence type="inferred from homology"/>
<dbReference type="EMBL" id="JAAMPC010000008">
    <property type="protein sequence ID" value="KAG2298904.1"/>
    <property type="molecule type" value="Genomic_DNA"/>
</dbReference>
<dbReference type="OrthoDB" id="25921at2759"/>